<organism evidence="4 5">
    <name type="scientific">Panagrellus redivivus</name>
    <name type="common">Microworm</name>
    <dbReference type="NCBI Taxonomy" id="6233"/>
    <lineage>
        <taxon>Eukaryota</taxon>
        <taxon>Metazoa</taxon>
        <taxon>Ecdysozoa</taxon>
        <taxon>Nematoda</taxon>
        <taxon>Chromadorea</taxon>
        <taxon>Rhabditida</taxon>
        <taxon>Tylenchina</taxon>
        <taxon>Panagrolaimomorpha</taxon>
        <taxon>Panagrolaimoidea</taxon>
        <taxon>Panagrolaimidae</taxon>
        <taxon>Panagrellus</taxon>
    </lineage>
</organism>
<dbReference type="PANTHER" id="PTHR45734">
    <property type="entry name" value="TENSIN"/>
    <property type="match status" value="1"/>
</dbReference>
<feature type="domain" description="Phosphatase tensin-type" evidence="2">
    <location>
        <begin position="56"/>
        <end position="229"/>
    </location>
</feature>
<dbReference type="InterPro" id="IPR029023">
    <property type="entry name" value="Tensin_phosphatase"/>
</dbReference>
<feature type="region of interest" description="Disordered" evidence="1">
    <location>
        <begin position="882"/>
        <end position="927"/>
    </location>
</feature>
<feature type="region of interest" description="Disordered" evidence="1">
    <location>
        <begin position="361"/>
        <end position="567"/>
    </location>
</feature>
<name>A0A7E4VWX2_PANRE</name>
<dbReference type="PANTHER" id="PTHR45734:SF10">
    <property type="entry name" value="BLISTERY, ISOFORM A"/>
    <property type="match status" value="1"/>
</dbReference>
<evidence type="ECO:0000313" key="5">
    <source>
        <dbReference type="WBParaSite" id="Pan_g4526.t1"/>
    </source>
</evidence>
<dbReference type="SMART" id="SM01326">
    <property type="entry name" value="PTEN_C2"/>
    <property type="match status" value="1"/>
</dbReference>
<reference evidence="5" key="2">
    <citation type="submission" date="2020-10" db="UniProtKB">
        <authorList>
            <consortium name="WormBaseParasite"/>
        </authorList>
    </citation>
    <scope>IDENTIFICATION</scope>
</reference>
<feature type="compositionally biased region" description="Polar residues" evidence="1">
    <location>
        <begin position="702"/>
        <end position="712"/>
    </location>
</feature>
<dbReference type="InterPro" id="IPR029021">
    <property type="entry name" value="Prot-tyrosine_phosphatase-like"/>
</dbReference>
<protein>
    <submittedName>
        <fullName evidence="5">Phosphatase tensin-type domain-containing protein</fullName>
    </submittedName>
</protein>
<evidence type="ECO:0000259" key="2">
    <source>
        <dbReference type="PROSITE" id="PS51181"/>
    </source>
</evidence>
<feature type="compositionally biased region" description="Polar residues" evidence="1">
    <location>
        <begin position="957"/>
        <end position="976"/>
    </location>
</feature>
<feature type="compositionally biased region" description="Basic and acidic residues" evidence="1">
    <location>
        <begin position="374"/>
        <end position="402"/>
    </location>
</feature>
<feature type="compositionally biased region" description="Low complexity" evidence="1">
    <location>
        <begin position="1095"/>
        <end position="1110"/>
    </location>
</feature>
<accession>A0A7E4VWX2</accession>
<evidence type="ECO:0000259" key="3">
    <source>
        <dbReference type="PROSITE" id="PS51182"/>
    </source>
</evidence>
<feature type="compositionally biased region" description="Polar residues" evidence="1">
    <location>
        <begin position="538"/>
        <end position="555"/>
    </location>
</feature>
<feature type="domain" description="C2 tensin-type" evidence="3">
    <location>
        <begin position="234"/>
        <end position="353"/>
    </location>
</feature>
<feature type="compositionally biased region" description="Basic and acidic residues" evidence="1">
    <location>
        <begin position="558"/>
        <end position="567"/>
    </location>
</feature>
<feature type="region of interest" description="Disordered" evidence="1">
    <location>
        <begin position="955"/>
        <end position="1012"/>
    </location>
</feature>
<feature type="compositionally biased region" description="Basic and acidic residues" evidence="1">
    <location>
        <begin position="488"/>
        <end position="504"/>
    </location>
</feature>
<dbReference type="Pfam" id="PF10409">
    <property type="entry name" value="PTEN_C2"/>
    <property type="match status" value="1"/>
</dbReference>
<reference evidence="4" key="1">
    <citation type="journal article" date="2013" name="Genetics">
        <title>The draft genome and transcriptome of Panagrellus redivivus are shaped by the harsh demands of a free-living lifestyle.</title>
        <authorList>
            <person name="Srinivasan J."/>
            <person name="Dillman A.R."/>
            <person name="Macchietto M.G."/>
            <person name="Heikkinen L."/>
            <person name="Lakso M."/>
            <person name="Fracchia K.M."/>
            <person name="Antoshechkin I."/>
            <person name="Mortazavi A."/>
            <person name="Wong G."/>
            <person name="Sternberg P.W."/>
        </authorList>
    </citation>
    <scope>NUCLEOTIDE SEQUENCE [LARGE SCALE GENOMIC DNA]</scope>
    <source>
        <strain evidence="4">MT8872</strain>
    </source>
</reference>
<feature type="compositionally biased region" description="Low complexity" evidence="1">
    <location>
        <begin position="519"/>
        <end position="535"/>
    </location>
</feature>
<dbReference type="PROSITE" id="PS51182">
    <property type="entry name" value="C2_TENSIN"/>
    <property type="match status" value="1"/>
</dbReference>
<dbReference type="PROSITE" id="PS51181">
    <property type="entry name" value="PPASE_TENSIN"/>
    <property type="match status" value="1"/>
</dbReference>
<feature type="compositionally biased region" description="Basic and acidic residues" evidence="1">
    <location>
        <begin position="1070"/>
        <end position="1081"/>
    </location>
</feature>
<feature type="compositionally biased region" description="Pro residues" evidence="1">
    <location>
        <begin position="983"/>
        <end position="997"/>
    </location>
</feature>
<dbReference type="Gene3D" id="3.90.190.10">
    <property type="entry name" value="Protein tyrosine phosphatase superfamily"/>
    <property type="match status" value="1"/>
</dbReference>
<evidence type="ECO:0000256" key="1">
    <source>
        <dbReference type="SAM" id="MobiDB-lite"/>
    </source>
</evidence>
<feature type="region of interest" description="Disordered" evidence="1">
    <location>
        <begin position="1041"/>
        <end position="1124"/>
    </location>
</feature>
<dbReference type="SUPFAM" id="SSF49562">
    <property type="entry name" value="C2 domain (Calcium/lipid-binding domain, CaLB)"/>
    <property type="match status" value="1"/>
</dbReference>
<evidence type="ECO:0000313" key="4">
    <source>
        <dbReference type="Proteomes" id="UP000492821"/>
    </source>
</evidence>
<feature type="region of interest" description="Disordered" evidence="1">
    <location>
        <begin position="702"/>
        <end position="736"/>
    </location>
</feature>
<sequence>MLCFKGSDPDSINCYGTPKFERRKKPTSAKKCATDPLLTDLIMAANSDRSFSSSNGARQAVPGGVEYTQISPRVIALTYPTNGSDAAYRHSIKEISEKLRHNYPDRYKIFNVSQKRSDLGRANSGAVVELGWPDQLAPPLDRLCSICKQIENWLNAKEDNLVVIHCKGWRSRAAIVVAAYMHYTQICAGEETAADRFSMQIFSEKFLGVDGQPSHKRYVRYFANLLSGKTKVNPAPIFLTSITLTKLAGKGIVVKIYERMKPVYSSQPVTAKSSVTIDVDQGLSLRGDVLVKCFEKRSTEERTLLFQCQFNTCALDLSSSAPNVYFYKEELDLITDDRLIDNQAGIEFRFVFEAPKPTKRSRSAGARRSLSLSRDSKERDGGAEFSRADSYENFDKPEDDRSISSSVDPPYSSATLPSAAAPTSPLYAELHKTPNGTTHTLPSSSAQASPLDGADSGIGSDSPKHTMVPPQVPPKPQTPVFDAMDPDDPMRSAYEDSTIGRDRSVLPAGLRPPSRTGKSLASIGAQAAASAAAASPLPNDSNRPISPAESTATHRSTSRIEPDLVAKDRYDPSSKCFSYVPAKALKEHYTAPKKPPPSLRRASMERSNLDIPSVVDHDSLRQISITPSELTRRAETPTWDSVVDKIAPKVELPEVRKHYSEIERERYGNGGNDYFSKTLPNGYGSGHGYGDEEYEKPVIVNQARQAAPTPTLSRRSEGPPRRRRFDSYGAANDDYNSDMDDFCDPEFYLSYASAPPPPPVDRYGAGSKSVELPRKPVKAISQRELDEIDSIIESTAALPPRACMTPKPAPPHERDAFRLRNCRSVTSAPRKLFSNERYDATTEADNPDDWLKNKLRTLHSKRSGRPDVIARKNTERILLEELKNANTERAPQRDEYVSEGYGQRPSSTTPAVSGGSDAFSSDPLEEYQREEARLHNTRSPFTAIDDFRAANRAAAGTPNSLASSTSRFTRGATPTLQAMRAKPPTPPPREVRSPPPSQSGRRSATTTPSAYQQERARLASNDYLSDDEDDAGSEFSTQLRSLVQDAPVTKHEPTTGYGTATKSILKRRSKNYDDDTYDSKSDIYASPRGFDTDSRAGGSSHYAAGGSASSTPLPSGNRAETPAFPVTTRETPLPFHPLLYQGAASGSNGSQNLNNAITTRSGSPRSMYYGQQSRRSSMTSIVYWFTAVTSAFHAPSVSNLPEVMANRRAPLKVAAAL</sequence>
<dbReference type="Gene3D" id="2.60.40.1110">
    <property type="match status" value="1"/>
</dbReference>
<feature type="region of interest" description="Disordered" evidence="1">
    <location>
        <begin position="1142"/>
        <end position="1169"/>
    </location>
</feature>
<proteinExistence type="predicted"/>
<dbReference type="InterPro" id="IPR035892">
    <property type="entry name" value="C2_domain_sf"/>
</dbReference>
<feature type="compositionally biased region" description="Polar residues" evidence="1">
    <location>
        <begin position="434"/>
        <end position="448"/>
    </location>
</feature>
<dbReference type="WBParaSite" id="Pan_g4526.t1">
    <property type="protein sequence ID" value="Pan_g4526.t1"/>
    <property type="gene ID" value="Pan_g4526"/>
</dbReference>
<feature type="compositionally biased region" description="Low complexity" evidence="1">
    <location>
        <begin position="403"/>
        <end position="428"/>
    </location>
</feature>
<feature type="compositionally biased region" description="Low complexity" evidence="1">
    <location>
        <begin position="363"/>
        <end position="373"/>
    </location>
</feature>
<dbReference type="InterPro" id="IPR014020">
    <property type="entry name" value="Tensin_C2-dom"/>
</dbReference>
<dbReference type="AlphaFoldDB" id="A0A7E4VWX2"/>
<dbReference type="SUPFAM" id="SSF52799">
    <property type="entry name" value="(Phosphotyrosine protein) phosphatases II"/>
    <property type="match status" value="1"/>
</dbReference>
<dbReference type="GO" id="GO:0005925">
    <property type="term" value="C:focal adhesion"/>
    <property type="evidence" value="ECO:0007669"/>
    <property type="project" value="TreeGrafter"/>
</dbReference>
<keyword evidence="4" id="KW-1185">Reference proteome</keyword>
<dbReference type="Proteomes" id="UP000492821">
    <property type="component" value="Unassembled WGS sequence"/>
</dbReference>
<feature type="compositionally biased region" description="Polar residues" evidence="1">
    <location>
        <begin position="1144"/>
        <end position="1169"/>
    </location>
</feature>
<dbReference type="InterPro" id="IPR051484">
    <property type="entry name" value="Tensin_PTEN_phosphatase"/>
</dbReference>